<protein>
    <submittedName>
        <fullName evidence="2">Uncharacterized protein</fullName>
    </submittedName>
</protein>
<accession>A0AAN6SJT7</accession>
<keyword evidence="3" id="KW-1185">Reference proteome</keyword>
<sequence>MPYIPRSSLTMPWSQGGTCKLQCVVYLLLFNTAPYLPCLALSCIFFLCLSMHRISYFRYIHSCCSGLFYIVFPYIALLPHPVVFTLPRLTYLQLQTGVR</sequence>
<name>A0AAN6SJT7_9PEZI</name>
<gene>
    <name evidence="2" type="ORF">QBC32DRAFT_333225</name>
</gene>
<reference evidence="2" key="1">
    <citation type="journal article" date="2023" name="Mol. Phylogenet. Evol.">
        <title>Genome-scale phylogeny and comparative genomics of the fungal order Sordariales.</title>
        <authorList>
            <person name="Hensen N."/>
            <person name="Bonometti L."/>
            <person name="Westerberg I."/>
            <person name="Brannstrom I.O."/>
            <person name="Guillou S."/>
            <person name="Cros-Aarteil S."/>
            <person name="Calhoun S."/>
            <person name="Haridas S."/>
            <person name="Kuo A."/>
            <person name="Mondo S."/>
            <person name="Pangilinan J."/>
            <person name="Riley R."/>
            <person name="LaButti K."/>
            <person name="Andreopoulos B."/>
            <person name="Lipzen A."/>
            <person name="Chen C."/>
            <person name="Yan M."/>
            <person name="Daum C."/>
            <person name="Ng V."/>
            <person name="Clum A."/>
            <person name="Steindorff A."/>
            <person name="Ohm R.A."/>
            <person name="Martin F."/>
            <person name="Silar P."/>
            <person name="Natvig D.O."/>
            <person name="Lalanne C."/>
            <person name="Gautier V."/>
            <person name="Ament-Velasquez S.L."/>
            <person name="Kruys A."/>
            <person name="Hutchinson M.I."/>
            <person name="Powell A.J."/>
            <person name="Barry K."/>
            <person name="Miller A.N."/>
            <person name="Grigoriev I.V."/>
            <person name="Debuchy R."/>
            <person name="Gladieux P."/>
            <person name="Hiltunen Thoren M."/>
            <person name="Johannesson H."/>
        </authorList>
    </citation>
    <scope>NUCLEOTIDE SEQUENCE</scope>
    <source>
        <strain evidence="2">CBS 626.80</strain>
    </source>
</reference>
<evidence type="ECO:0000256" key="1">
    <source>
        <dbReference type="SAM" id="Phobius"/>
    </source>
</evidence>
<evidence type="ECO:0000313" key="2">
    <source>
        <dbReference type="EMBL" id="KAK3955641.1"/>
    </source>
</evidence>
<dbReference type="EMBL" id="MU859074">
    <property type="protein sequence ID" value="KAK3955641.1"/>
    <property type="molecule type" value="Genomic_DNA"/>
</dbReference>
<proteinExistence type="predicted"/>
<feature type="transmembrane region" description="Helical" evidence="1">
    <location>
        <begin position="24"/>
        <end position="49"/>
    </location>
</feature>
<comment type="caution">
    <text evidence="2">The sequence shown here is derived from an EMBL/GenBank/DDBJ whole genome shotgun (WGS) entry which is preliminary data.</text>
</comment>
<dbReference type="AlphaFoldDB" id="A0AAN6SJT7"/>
<reference evidence="2" key="2">
    <citation type="submission" date="2023-06" db="EMBL/GenBank/DDBJ databases">
        <authorList>
            <consortium name="Lawrence Berkeley National Laboratory"/>
            <person name="Mondo S.J."/>
            <person name="Hensen N."/>
            <person name="Bonometti L."/>
            <person name="Westerberg I."/>
            <person name="Brannstrom I.O."/>
            <person name="Guillou S."/>
            <person name="Cros-Aarteil S."/>
            <person name="Calhoun S."/>
            <person name="Haridas S."/>
            <person name="Kuo A."/>
            <person name="Pangilinan J."/>
            <person name="Riley R."/>
            <person name="Labutti K."/>
            <person name="Andreopoulos B."/>
            <person name="Lipzen A."/>
            <person name="Chen C."/>
            <person name="Yanf M."/>
            <person name="Daum C."/>
            <person name="Ng V."/>
            <person name="Clum A."/>
            <person name="Steindorff A."/>
            <person name="Ohm R."/>
            <person name="Martin F."/>
            <person name="Silar P."/>
            <person name="Natvig D."/>
            <person name="Lalanne C."/>
            <person name="Gautier V."/>
            <person name="Ament-Velasquez S.L."/>
            <person name="Kruys A."/>
            <person name="Hutchinson M.I."/>
            <person name="Powell A.J."/>
            <person name="Barry K."/>
            <person name="Miller A.N."/>
            <person name="Grigoriev I.V."/>
            <person name="Debuchy R."/>
            <person name="Gladieux P."/>
            <person name="Thoren M.H."/>
            <person name="Johannesson H."/>
        </authorList>
    </citation>
    <scope>NUCLEOTIDE SEQUENCE</scope>
    <source>
        <strain evidence="2">CBS 626.80</strain>
    </source>
</reference>
<evidence type="ECO:0000313" key="3">
    <source>
        <dbReference type="Proteomes" id="UP001303222"/>
    </source>
</evidence>
<dbReference type="Proteomes" id="UP001303222">
    <property type="component" value="Unassembled WGS sequence"/>
</dbReference>
<keyword evidence="1" id="KW-0812">Transmembrane</keyword>
<keyword evidence="1" id="KW-1133">Transmembrane helix</keyword>
<keyword evidence="1" id="KW-0472">Membrane</keyword>
<organism evidence="2 3">
    <name type="scientific">Pseudoneurospora amorphoporcata</name>
    <dbReference type="NCBI Taxonomy" id="241081"/>
    <lineage>
        <taxon>Eukaryota</taxon>
        <taxon>Fungi</taxon>
        <taxon>Dikarya</taxon>
        <taxon>Ascomycota</taxon>
        <taxon>Pezizomycotina</taxon>
        <taxon>Sordariomycetes</taxon>
        <taxon>Sordariomycetidae</taxon>
        <taxon>Sordariales</taxon>
        <taxon>Sordariaceae</taxon>
        <taxon>Pseudoneurospora</taxon>
    </lineage>
</organism>
<feature type="transmembrane region" description="Helical" evidence="1">
    <location>
        <begin position="56"/>
        <end position="77"/>
    </location>
</feature>